<dbReference type="Proteomes" id="UP000218209">
    <property type="component" value="Unassembled WGS sequence"/>
</dbReference>
<protein>
    <recommendedName>
        <fullName evidence="2">C2 NT-type domain-containing protein</fullName>
    </recommendedName>
</protein>
<feature type="compositionally biased region" description="Low complexity" evidence="1">
    <location>
        <begin position="163"/>
        <end position="176"/>
    </location>
</feature>
<name>A0A1X6NUJ0_PORUM</name>
<feature type="domain" description="C2 NT-type" evidence="2">
    <location>
        <begin position="15"/>
        <end position="157"/>
    </location>
</feature>
<organism evidence="3 4">
    <name type="scientific">Porphyra umbilicalis</name>
    <name type="common">Purple laver</name>
    <name type="synonym">Red alga</name>
    <dbReference type="NCBI Taxonomy" id="2786"/>
    <lineage>
        <taxon>Eukaryota</taxon>
        <taxon>Rhodophyta</taxon>
        <taxon>Bangiophyceae</taxon>
        <taxon>Bangiales</taxon>
        <taxon>Bangiaceae</taxon>
        <taxon>Porphyra</taxon>
    </lineage>
</organism>
<reference evidence="3 4" key="1">
    <citation type="submission" date="2017-03" db="EMBL/GenBank/DDBJ databases">
        <title>WGS assembly of Porphyra umbilicalis.</title>
        <authorList>
            <person name="Brawley S.H."/>
            <person name="Blouin N.A."/>
            <person name="Ficko-Blean E."/>
            <person name="Wheeler G.L."/>
            <person name="Lohr M."/>
            <person name="Goodson H.V."/>
            <person name="Jenkins J.W."/>
            <person name="Blaby-Haas C.E."/>
            <person name="Helliwell K.E."/>
            <person name="Chan C."/>
            <person name="Marriage T."/>
            <person name="Bhattacharya D."/>
            <person name="Klein A.S."/>
            <person name="Badis Y."/>
            <person name="Brodie J."/>
            <person name="Cao Y."/>
            <person name="Collen J."/>
            <person name="Dittami S.M."/>
            <person name="Gachon C.M."/>
            <person name="Green B.R."/>
            <person name="Karpowicz S."/>
            <person name="Kim J.W."/>
            <person name="Kudahl U."/>
            <person name="Lin S."/>
            <person name="Michel G."/>
            <person name="Mittag M."/>
            <person name="Olson B.J."/>
            <person name="Pangilinan J."/>
            <person name="Peng Y."/>
            <person name="Qiu H."/>
            <person name="Shu S."/>
            <person name="Singer J.T."/>
            <person name="Smith A.G."/>
            <person name="Sprecher B.N."/>
            <person name="Wagner V."/>
            <person name="Wang W."/>
            <person name="Wang Z.-Y."/>
            <person name="Yan J."/>
            <person name="Yarish C."/>
            <person name="Zoeuner-Riek S."/>
            <person name="Zhuang Y."/>
            <person name="Zou Y."/>
            <person name="Lindquist E.A."/>
            <person name="Grimwood J."/>
            <person name="Barry K."/>
            <person name="Rokhsar D.S."/>
            <person name="Schmutz J."/>
            <person name="Stiller J.W."/>
            <person name="Grossman A.R."/>
            <person name="Prochnik S.E."/>
        </authorList>
    </citation>
    <scope>NUCLEOTIDE SEQUENCE [LARGE SCALE GENOMIC DNA]</scope>
    <source>
        <strain evidence="3">4086291</strain>
    </source>
</reference>
<feature type="region of interest" description="Disordered" evidence="1">
    <location>
        <begin position="157"/>
        <end position="264"/>
    </location>
</feature>
<sequence length="377" mass="39569">MKRSSSKLITRARSVRHVGKTPFRFSFAITAESVDKLTTTSDVCIVWERNGKQELTKPVKVDRASRKANFGGERLSQEVTLFKNNPSDKKFVDKVFKIAIRAVGDTKAGTKPATVGKIHLNLADYAEVPSGSKRISAELSNGASLIATIQSTFLSMGKSTTTGSRASRSDALSSAESDLDLDTDLDDLDTDGGGGGGGGGGAGGGAGAGPAASGTDSDATPSGFLRNKIRGNLQKASSKRTIKRTAGATASSSSLGDDGAGGGNAEVERLLKENARLRRQLDELERRNEKLEGSAGGGGGGGGDAGEAERLRSEVTDLKSALAREPVYVDVVQDLKEAKMALAMLHLENEQTQLELMRYHRGEISPPKSAGGGRFKK</sequence>
<evidence type="ECO:0000259" key="2">
    <source>
        <dbReference type="PROSITE" id="PS51840"/>
    </source>
</evidence>
<dbReference type="OrthoDB" id="3681at2759"/>
<feature type="compositionally biased region" description="Low complexity" evidence="1">
    <location>
        <begin position="209"/>
        <end position="219"/>
    </location>
</feature>
<dbReference type="Pfam" id="PF10358">
    <property type="entry name" value="NT-C2"/>
    <property type="match status" value="1"/>
</dbReference>
<evidence type="ECO:0000313" key="4">
    <source>
        <dbReference type="Proteomes" id="UP000218209"/>
    </source>
</evidence>
<dbReference type="PROSITE" id="PS51840">
    <property type="entry name" value="C2_NT"/>
    <property type="match status" value="1"/>
</dbReference>
<accession>A0A1X6NUJ0</accession>
<evidence type="ECO:0000313" key="3">
    <source>
        <dbReference type="EMBL" id="OSX72170.1"/>
    </source>
</evidence>
<feature type="region of interest" description="Disordered" evidence="1">
    <location>
        <begin position="286"/>
        <end position="310"/>
    </location>
</feature>
<feature type="compositionally biased region" description="Acidic residues" evidence="1">
    <location>
        <begin position="177"/>
        <end position="190"/>
    </location>
</feature>
<keyword evidence="4" id="KW-1185">Reference proteome</keyword>
<feature type="compositionally biased region" description="Gly residues" evidence="1">
    <location>
        <begin position="191"/>
        <end position="208"/>
    </location>
</feature>
<feature type="compositionally biased region" description="Low complexity" evidence="1">
    <location>
        <begin position="245"/>
        <end position="257"/>
    </location>
</feature>
<proteinExistence type="predicted"/>
<dbReference type="EMBL" id="KV919079">
    <property type="protein sequence ID" value="OSX72170.1"/>
    <property type="molecule type" value="Genomic_DNA"/>
</dbReference>
<feature type="compositionally biased region" description="Gly residues" evidence="1">
    <location>
        <begin position="294"/>
        <end position="305"/>
    </location>
</feature>
<gene>
    <name evidence="3" type="ORF">BU14_0461s0011</name>
</gene>
<evidence type="ECO:0000256" key="1">
    <source>
        <dbReference type="SAM" id="MobiDB-lite"/>
    </source>
</evidence>
<dbReference type="AlphaFoldDB" id="A0A1X6NUJ0"/>
<dbReference type="InterPro" id="IPR019448">
    <property type="entry name" value="NT-C2"/>
</dbReference>